<name>A0A0C2RA98_9RICK</name>
<protein>
    <recommendedName>
        <fullName evidence="3">CopG family transcriptional regulator</fullName>
    </recommendedName>
</protein>
<organism evidence="1 2">
    <name type="scientific">Rickettsia asembonensis</name>
    <dbReference type="NCBI Taxonomy" id="1068590"/>
    <lineage>
        <taxon>Bacteria</taxon>
        <taxon>Pseudomonadati</taxon>
        <taxon>Pseudomonadota</taxon>
        <taxon>Alphaproteobacteria</taxon>
        <taxon>Rickettsiales</taxon>
        <taxon>Rickettsiaceae</taxon>
        <taxon>Rickettsieae</taxon>
        <taxon>Rickettsia</taxon>
        <taxon>spotted fever group</taxon>
    </lineage>
</organism>
<evidence type="ECO:0000313" key="2">
    <source>
        <dbReference type="Proteomes" id="UP000031952"/>
    </source>
</evidence>
<dbReference type="RefSeq" id="WP_041078155.1">
    <property type="nucleotide sequence ID" value="NZ_CP116496.1"/>
</dbReference>
<dbReference type="EMBL" id="JWSW01000009">
    <property type="protein sequence ID" value="KIJ89073.1"/>
    <property type="molecule type" value="Genomic_DNA"/>
</dbReference>
<proteinExistence type="predicted"/>
<gene>
    <name evidence="1" type="ORF">SB78_01840</name>
</gene>
<accession>A0A0C2RA98</accession>
<comment type="caution">
    <text evidence="1">The sequence shown here is derived from an EMBL/GenBank/DDBJ whole genome shotgun (WGS) entry which is preliminary data.</text>
</comment>
<keyword evidence="2" id="KW-1185">Reference proteome</keyword>
<evidence type="ECO:0008006" key="3">
    <source>
        <dbReference type="Google" id="ProtNLM"/>
    </source>
</evidence>
<sequence length="71" mass="8135">MAAKRLLVSLDEKTFDEITNLAKINKSSSSKVAKELIISSLELEEDALFLKLAEKRLAEAKYWVKHEDAWK</sequence>
<dbReference type="Proteomes" id="UP000031952">
    <property type="component" value="Unassembled WGS sequence"/>
</dbReference>
<dbReference type="AlphaFoldDB" id="A0A0C2RA98"/>
<reference evidence="1 2" key="1">
    <citation type="submission" date="2014-12" db="EMBL/GenBank/DDBJ databases">
        <title>Whole genome sequence of Candidatus Rickettsia asemboensis strain NMRCii isolated from cat fleas in west Kenya.</title>
        <authorList>
            <person name="Jima D."/>
            <person name="Luce-Fedrow A."/>
            <person name="Yang Y."/>
            <person name="Maina A.N."/>
            <person name="Snesrud E.C."/>
            <person name="Jarman R.G."/>
            <person name="Richards A.L."/>
            <person name="Hang J."/>
        </authorList>
    </citation>
    <scope>NUCLEOTIDE SEQUENCE [LARGE SCALE GENOMIC DNA]</scope>
    <source>
        <strain evidence="1 2">NMRCii</strain>
    </source>
</reference>
<evidence type="ECO:0000313" key="1">
    <source>
        <dbReference type="EMBL" id="KIJ89073.1"/>
    </source>
</evidence>